<dbReference type="PANTHER" id="PTHR31676">
    <property type="entry name" value="T31J12.3 PROTEIN-RELATED"/>
    <property type="match status" value="1"/>
</dbReference>
<name>A0A5E4FHY3_PRUDU</name>
<dbReference type="InParanoid" id="A0A5E4FHY3"/>
<dbReference type="EMBL" id="CABIKO010000092">
    <property type="protein sequence ID" value="VVA25248.1"/>
    <property type="molecule type" value="Genomic_DNA"/>
</dbReference>
<reference evidence="2" key="1">
    <citation type="journal article" date="2020" name="Plant J.">
        <title>Transposons played a major role in the diversification between the closely related almond and peach genomes: results from the almond genome sequence.</title>
        <authorList>
            <person name="Alioto T."/>
            <person name="Alexiou K.G."/>
            <person name="Bardil A."/>
            <person name="Barteri F."/>
            <person name="Castanera R."/>
            <person name="Cruz F."/>
            <person name="Dhingra A."/>
            <person name="Duval H."/>
            <person name="Fernandez I Marti A."/>
            <person name="Frias L."/>
            <person name="Galan B."/>
            <person name="Garcia J.L."/>
            <person name="Howad W."/>
            <person name="Gomez-Garrido J."/>
            <person name="Gut M."/>
            <person name="Julca I."/>
            <person name="Morata J."/>
            <person name="Puigdomenech P."/>
            <person name="Ribeca P."/>
            <person name="Rubio Cabetas M.J."/>
            <person name="Vlasova A."/>
            <person name="Wirthensohn M."/>
            <person name="Garcia-Mas J."/>
            <person name="Gabaldon T."/>
            <person name="Casacuberta J.M."/>
            <person name="Arus P."/>
        </authorList>
    </citation>
    <scope>NUCLEOTIDE SEQUENCE [LARGE SCALE GENOMIC DNA]</scope>
    <source>
        <strain evidence="2">cv. Texas</strain>
    </source>
</reference>
<dbReference type="Gramene" id="VVA25248">
    <property type="protein sequence ID" value="VVA25248"/>
    <property type="gene ID" value="Prudul26B007890"/>
</dbReference>
<dbReference type="InterPro" id="IPR007493">
    <property type="entry name" value="DUF538"/>
</dbReference>
<dbReference type="SUPFAM" id="SSF141562">
    <property type="entry name" value="At5g01610-like"/>
    <property type="match status" value="2"/>
</dbReference>
<accession>A0A5E4FHY3</accession>
<dbReference type="Gene3D" id="2.30.240.10">
    <property type="entry name" value="At5g01610-like"/>
    <property type="match status" value="2"/>
</dbReference>
<protein>
    <submittedName>
        <fullName evidence="1">PREDICTED: At5g01610</fullName>
    </submittedName>
</protein>
<sequence>MLQQYDFPIGLLPKGVTGYELDRDTGNFKAYFNGTCSFSLENSYQLRYRSTITGVLSKDRLKNLKGVSVKVLFFWIDIVEVVRNGDELQFSVGIASADFSIDNFEESPQCGCGFACQQLVSSAVPSHSSLHNQTVKTSSTMSPKETLLWLSLFLLVSFSTPSASVNDELTVYEVLEDYDFPVGILPKGALGYELDNSTGKFTVYLNGTCSFSIDSYKLKYKSTITGVITDDKISSLSGIKVKVLFLWLSIVKVIRDDDKLEFSVGIASADFPVSNFVESPTCGCGFDCVNGKGRKIKINNLVSSA</sequence>
<dbReference type="Pfam" id="PF04398">
    <property type="entry name" value="DUF538"/>
    <property type="match status" value="2"/>
</dbReference>
<dbReference type="InterPro" id="IPR036758">
    <property type="entry name" value="At5g01610-like"/>
</dbReference>
<evidence type="ECO:0000313" key="1">
    <source>
        <dbReference type="EMBL" id="VVA25248.1"/>
    </source>
</evidence>
<gene>
    <name evidence="1" type="ORF">ALMOND_2B007890</name>
</gene>
<dbReference type="PANTHER" id="PTHR31676:SF173">
    <property type="entry name" value="DUF538 DOMAIN-CONTAINING PROTEIN"/>
    <property type="match status" value="1"/>
</dbReference>
<dbReference type="AlphaFoldDB" id="A0A5E4FHY3"/>
<organism evidence="1 2">
    <name type="scientific">Prunus dulcis</name>
    <name type="common">Almond</name>
    <name type="synonym">Amygdalus dulcis</name>
    <dbReference type="NCBI Taxonomy" id="3755"/>
    <lineage>
        <taxon>Eukaryota</taxon>
        <taxon>Viridiplantae</taxon>
        <taxon>Streptophyta</taxon>
        <taxon>Embryophyta</taxon>
        <taxon>Tracheophyta</taxon>
        <taxon>Spermatophyta</taxon>
        <taxon>Magnoliopsida</taxon>
        <taxon>eudicotyledons</taxon>
        <taxon>Gunneridae</taxon>
        <taxon>Pentapetalae</taxon>
        <taxon>rosids</taxon>
        <taxon>fabids</taxon>
        <taxon>Rosales</taxon>
        <taxon>Rosaceae</taxon>
        <taxon>Amygdaloideae</taxon>
        <taxon>Amygdaleae</taxon>
        <taxon>Prunus</taxon>
    </lineage>
</organism>
<evidence type="ECO:0000313" key="2">
    <source>
        <dbReference type="Proteomes" id="UP000327085"/>
    </source>
</evidence>
<dbReference type="Proteomes" id="UP000327085">
    <property type="component" value="Chromosome 8"/>
</dbReference>
<dbReference type="OMA" id="NCKPRIN"/>
<proteinExistence type="predicted"/>